<reference evidence="2 4" key="1">
    <citation type="submission" date="2015-11" db="EMBL/GenBank/DDBJ databases">
        <title>Genomic analysis of 38 Legionella species identifies large and diverse effector repertoires.</title>
        <authorList>
            <person name="Burstein D."/>
            <person name="Amaro F."/>
            <person name="Zusman T."/>
            <person name="Lifshitz Z."/>
            <person name="Cohen O."/>
            <person name="Gilbert J.A."/>
            <person name="Pupko T."/>
            <person name="Shuman H.A."/>
            <person name="Segal G."/>
        </authorList>
    </citation>
    <scope>NUCLEOTIDE SEQUENCE [LARGE SCALE GENOMIC DNA]</scope>
    <source>
        <strain evidence="2 4">ORW</strain>
    </source>
</reference>
<dbReference type="Proteomes" id="UP000054921">
    <property type="component" value="Unassembled WGS sequence"/>
</dbReference>
<evidence type="ECO:0000256" key="1">
    <source>
        <dbReference type="SAM" id="SignalP"/>
    </source>
</evidence>
<protein>
    <submittedName>
        <fullName evidence="2">Uncharacterized protein</fullName>
    </submittedName>
</protein>
<evidence type="ECO:0000313" key="3">
    <source>
        <dbReference type="EMBL" id="VEB38050.1"/>
    </source>
</evidence>
<keyword evidence="1" id="KW-0732">Signal</keyword>
<dbReference type="Proteomes" id="UP000277577">
    <property type="component" value="Chromosome"/>
</dbReference>
<name>A0A0W0S8C2_9GAMM</name>
<feature type="chain" id="PRO_5030019473" evidence="1">
    <location>
        <begin position="23"/>
        <end position="119"/>
    </location>
</feature>
<organism evidence="2 4">
    <name type="scientific">Legionella cherrii</name>
    <dbReference type="NCBI Taxonomy" id="28084"/>
    <lineage>
        <taxon>Bacteria</taxon>
        <taxon>Pseudomonadati</taxon>
        <taxon>Pseudomonadota</taxon>
        <taxon>Gammaproteobacteria</taxon>
        <taxon>Legionellales</taxon>
        <taxon>Legionellaceae</taxon>
        <taxon>Legionella</taxon>
    </lineage>
</organism>
<dbReference type="AlphaFoldDB" id="A0A0W0S8C2"/>
<evidence type="ECO:0000313" key="4">
    <source>
        <dbReference type="Proteomes" id="UP000054921"/>
    </source>
</evidence>
<reference evidence="3 5" key="2">
    <citation type="submission" date="2018-12" db="EMBL/GenBank/DDBJ databases">
        <authorList>
            <consortium name="Pathogen Informatics"/>
        </authorList>
    </citation>
    <scope>NUCLEOTIDE SEQUENCE [LARGE SCALE GENOMIC DNA]</scope>
    <source>
        <strain evidence="3 5">NCTC11976</strain>
    </source>
</reference>
<keyword evidence="5" id="KW-1185">Reference proteome</keyword>
<dbReference type="OrthoDB" id="5638996at2"/>
<feature type="signal peptide" evidence="1">
    <location>
        <begin position="1"/>
        <end position="22"/>
    </location>
</feature>
<evidence type="ECO:0000313" key="5">
    <source>
        <dbReference type="Proteomes" id="UP000277577"/>
    </source>
</evidence>
<evidence type="ECO:0000313" key="2">
    <source>
        <dbReference type="EMBL" id="KTC79822.1"/>
    </source>
</evidence>
<dbReference type="PATRIC" id="fig|28084.5.peg.2000"/>
<dbReference type="EMBL" id="LNXW01000013">
    <property type="protein sequence ID" value="KTC79822.1"/>
    <property type="molecule type" value="Genomic_DNA"/>
</dbReference>
<dbReference type="EMBL" id="LR134173">
    <property type="protein sequence ID" value="VEB38050.1"/>
    <property type="molecule type" value="Genomic_DNA"/>
</dbReference>
<gene>
    <name evidence="2" type="ORF">Lche_1842</name>
    <name evidence="3" type="ORF">NCTC11976_02528</name>
</gene>
<sequence length="119" mass="12755">MNKIMTLSLFIIIGLFCSQSNASQKTFKLSPNETKLLANNTLWTLNATCVVQCSHPNNSKIKINVIKNSGTINGKKLSTGQGTLVRVKNNSSVSVSAESGTQINLINLGSEELQAVCSI</sequence>
<dbReference type="RefSeq" id="WP_028380313.1">
    <property type="nucleotide sequence ID" value="NZ_CAAAIT010000001.1"/>
</dbReference>
<accession>A0A0W0S8C2</accession>
<proteinExistence type="predicted"/>